<feature type="transmembrane region" description="Helical" evidence="1">
    <location>
        <begin position="76"/>
        <end position="94"/>
    </location>
</feature>
<keyword evidence="1" id="KW-1133">Transmembrane helix</keyword>
<dbReference type="EMBL" id="JBHSNM010000016">
    <property type="protein sequence ID" value="MFC5571583.1"/>
    <property type="molecule type" value="Genomic_DNA"/>
</dbReference>
<sequence length="100" mass="10785">MGSKSHVKLYKANLIAAATYSLASLFVCSTYELFHPHAVGHLFPAISAFAAGAWGLLCWQLGIANDLQHVVALRKSSFPLAVSLVAMAVCWYRYSAQLAA</sequence>
<proteinExistence type="predicted"/>
<feature type="transmembrane region" description="Helical" evidence="1">
    <location>
        <begin position="40"/>
        <end position="64"/>
    </location>
</feature>
<gene>
    <name evidence="2" type="ORF">ACFPN1_16125</name>
</gene>
<protein>
    <submittedName>
        <fullName evidence="2">Uncharacterized protein</fullName>
    </submittedName>
</protein>
<dbReference type="Proteomes" id="UP001596036">
    <property type="component" value="Unassembled WGS sequence"/>
</dbReference>
<evidence type="ECO:0000256" key="1">
    <source>
        <dbReference type="SAM" id="Phobius"/>
    </source>
</evidence>
<organism evidence="2 3">
    <name type="scientific">Lysobacter yangpyeongensis</name>
    <dbReference type="NCBI Taxonomy" id="346182"/>
    <lineage>
        <taxon>Bacteria</taxon>
        <taxon>Pseudomonadati</taxon>
        <taxon>Pseudomonadota</taxon>
        <taxon>Gammaproteobacteria</taxon>
        <taxon>Lysobacterales</taxon>
        <taxon>Lysobacteraceae</taxon>
        <taxon>Lysobacter</taxon>
    </lineage>
</organism>
<keyword evidence="3" id="KW-1185">Reference proteome</keyword>
<feature type="transmembrane region" description="Helical" evidence="1">
    <location>
        <begin position="12"/>
        <end position="34"/>
    </location>
</feature>
<name>A0ABW0SR37_9GAMM</name>
<comment type="caution">
    <text evidence="2">The sequence shown here is derived from an EMBL/GenBank/DDBJ whole genome shotgun (WGS) entry which is preliminary data.</text>
</comment>
<evidence type="ECO:0000313" key="3">
    <source>
        <dbReference type="Proteomes" id="UP001596036"/>
    </source>
</evidence>
<accession>A0ABW0SR37</accession>
<keyword evidence="1" id="KW-0472">Membrane</keyword>
<evidence type="ECO:0000313" key="2">
    <source>
        <dbReference type="EMBL" id="MFC5571583.1"/>
    </source>
</evidence>
<dbReference type="RefSeq" id="WP_386756238.1">
    <property type="nucleotide sequence ID" value="NZ_JBHSNM010000016.1"/>
</dbReference>
<reference evidence="3" key="1">
    <citation type="journal article" date="2019" name="Int. J. Syst. Evol. Microbiol.">
        <title>The Global Catalogue of Microorganisms (GCM) 10K type strain sequencing project: providing services to taxonomists for standard genome sequencing and annotation.</title>
        <authorList>
            <consortium name="The Broad Institute Genomics Platform"/>
            <consortium name="The Broad Institute Genome Sequencing Center for Infectious Disease"/>
            <person name="Wu L."/>
            <person name="Ma J."/>
        </authorList>
    </citation>
    <scope>NUCLEOTIDE SEQUENCE [LARGE SCALE GENOMIC DNA]</scope>
    <source>
        <strain evidence="3">KACC 11407</strain>
    </source>
</reference>
<keyword evidence="1" id="KW-0812">Transmembrane</keyword>